<dbReference type="InterPro" id="IPR042070">
    <property type="entry name" value="PucR_C-HTH_sf"/>
</dbReference>
<dbReference type="EMBL" id="BAAAPZ010000004">
    <property type="protein sequence ID" value="GAA2095290.1"/>
    <property type="molecule type" value="Genomic_DNA"/>
</dbReference>
<gene>
    <name evidence="3" type="ORF">GCM10009823_14800</name>
</gene>
<dbReference type="Pfam" id="PF07905">
    <property type="entry name" value="PucR"/>
    <property type="match status" value="1"/>
</dbReference>
<feature type="compositionally biased region" description="Low complexity" evidence="1">
    <location>
        <begin position="472"/>
        <end position="484"/>
    </location>
</feature>
<comment type="caution">
    <text evidence="3">The sequence shown here is derived from an EMBL/GenBank/DDBJ whole genome shotgun (WGS) entry which is preliminary data.</text>
</comment>
<proteinExistence type="predicted"/>
<dbReference type="Pfam" id="PF13556">
    <property type="entry name" value="HTH_30"/>
    <property type="match status" value="1"/>
</dbReference>
<dbReference type="InterPro" id="IPR000847">
    <property type="entry name" value="LysR_HTH_N"/>
</dbReference>
<feature type="domain" description="HTH lysR-type" evidence="2">
    <location>
        <begin position="502"/>
        <end position="548"/>
    </location>
</feature>
<dbReference type="PANTHER" id="PTHR33744">
    <property type="entry name" value="CARBOHYDRATE DIACID REGULATOR"/>
    <property type="match status" value="1"/>
</dbReference>
<sequence length="570" mass="60495">MADTPATVAPVTVQAVLDLEEVRRGRPEVLTGARRLSEAVSWVHIAETEEVASLLEGGEVILSSSEMFRSSPARTRTFLRRLAAAGAAAFVIEVVDAEGRPDMEARGVVAAAAEGVALPVIVLTARTRFVRITQAAHRLLIGAQLARVEFAHRIHEVFTSLSLDGADEQRIVAVTAELADTPVVLEDARRRVLAFDGGGVPMDALLADWPREAAGIQVPVGVQGRRWGRLVAPRAVTGDADAAQVLERAGQAITMARMASQGERDLLQQATVEFLHELMPPGSMGEERALARAGSLGMRRGEVYVPVAIRLGDHGGTEPRDAQLRERALREEFGAAARQAGVPLLSGGLRSGVFVAILGLSADQDCDAVLTAVLTRVNASFGQPSQLLDVGVGRSSDRITEAGAELESAIQVAGIVATMQVHRRLFHRFADVRLRGVIARLREVPVLRAFAEAELGPLLPARSAPRGGGARGTSARGASARRSGPGSGRGGSGRGDVGEGGDPEALRFLEVLLQEGGNKTAVAEALHLSRPAVYARVRRLEERLGVSLEDAESRTSLHAALIWLRTEELG</sequence>
<keyword evidence="4" id="KW-1185">Reference proteome</keyword>
<dbReference type="Proteomes" id="UP001500984">
    <property type="component" value="Unassembled WGS sequence"/>
</dbReference>
<dbReference type="InterPro" id="IPR025736">
    <property type="entry name" value="PucR_C-HTH_dom"/>
</dbReference>
<feature type="compositionally biased region" description="Gly residues" evidence="1">
    <location>
        <begin position="485"/>
        <end position="499"/>
    </location>
</feature>
<dbReference type="RefSeq" id="WP_344336637.1">
    <property type="nucleotide sequence ID" value="NZ_BAAAPZ010000004.1"/>
</dbReference>
<dbReference type="InterPro" id="IPR012914">
    <property type="entry name" value="PucR_dom"/>
</dbReference>
<reference evidence="3 4" key="1">
    <citation type="journal article" date="2019" name="Int. J. Syst. Evol. Microbiol.">
        <title>The Global Catalogue of Microorganisms (GCM) 10K type strain sequencing project: providing services to taxonomists for standard genome sequencing and annotation.</title>
        <authorList>
            <consortium name="The Broad Institute Genomics Platform"/>
            <consortium name="The Broad Institute Genome Sequencing Center for Infectious Disease"/>
            <person name="Wu L."/>
            <person name="Ma J."/>
        </authorList>
    </citation>
    <scope>NUCLEOTIDE SEQUENCE [LARGE SCALE GENOMIC DNA]</scope>
    <source>
        <strain evidence="3 4">JCM 15900</strain>
    </source>
</reference>
<evidence type="ECO:0000313" key="3">
    <source>
        <dbReference type="EMBL" id="GAA2095290.1"/>
    </source>
</evidence>
<dbReference type="Gene3D" id="1.10.10.2840">
    <property type="entry name" value="PucR C-terminal helix-turn-helix domain"/>
    <property type="match status" value="1"/>
</dbReference>
<dbReference type="InterPro" id="IPR051448">
    <property type="entry name" value="CdaR-like_regulators"/>
</dbReference>
<dbReference type="PROSITE" id="PS50931">
    <property type="entry name" value="HTH_LYSR"/>
    <property type="match status" value="1"/>
</dbReference>
<accession>A0ABN2WPV9</accession>
<evidence type="ECO:0000313" key="4">
    <source>
        <dbReference type="Proteomes" id="UP001500984"/>
    </source>
</evidence>
<evidence type="ECO:0000259" key="2">
    <source>
        <dbReference type="PROSITE" id="PS50931"/>
    </source>
</evidence>
<feature type="region of interest" description="Disordered" evidence="1">
    <location>
        <begin position="461"/>
        <end position="499"/>
    </location>
</feature>
<dbReference type="PANTHER" id="PTHR33744:SF1">
    <property type="entry name" value="DNA-BINDING TRANSCRIPTIONAL ACTIVATOR ADER"/>
    <property type="match status" value="1"/>
</dbReference>
<protein>
    <submittedName>
        <fullName evidence="3">PucR family transcriptional regulator</fullName>
    </submittedName>
</protein>
<organism evidence="3 4">
    <name type="scientific">Brevibacterium salitolerans</name>
    <dbReference type="NCBI Taxonomy" id="1403566"/>
    <lineage>
        <taxon>Bacteria</taxon>
        <taxon>Bacillati</taxon>
        <taxon>Actinomycetota</taxon>
        <taxon>Actinomycetes</taxon>
        <taxon>Micrococcales</taxon>
        <taxon>Brevibacteriaceae</taxon>
        <taxon>Brevibacterium</taxon>
    </lineage>
</organism>
<name>A0ABN2WPV9_9MICO</name>
<evidence type="ECO:0000256" key="1">
    <source>
        <dbReference type="SAM" id="MobiDB-lite"/>
    </source>
</evidence>